<gene>
    <name evidence="19" type="primary">Ngrn</name>
</gene>
<dbReference type="AlphaFoldDB" id="A0A9J7FNW5"/>
<evidence type="ECO:0000256" key="16">
    <source>
        <dbReference type="ARBA" id="ARBA00029657"/>
    </source>
</evidence>
<evidence type="ECO:0000256" key="13">
    <source>
        <dbReference type="ARBA" id="ARBA00023136"/>
    </source>
</evidence>
<sequence>MASAIGSFPQHSETAEKSNEIPENSKANGGSRCSTQNTDMGSHRADPVLGILFRASNKLVCWYLRKEFAESWSVPRLAEGFDVSTDVIRRVLKSKFVPTLEQKLKQDQKVLKKAGFTGGVSGDPVKPLSAGHSVSDPLLLPGGEVSSNSQNQSTLLKVLGSDTHSTAAQKRREERTKRIQGLEESFVLTTAAVGHQRELQKHTTSDSKVTQRADRDRLLSVEKLEELKAGEPGDQNFSSKVVQRGREFFDSNGNFLYRI</sequence>
<dbReference type="GeneID" id="100771747"/>
<evidence type="ECO:0000256" key="17">
    <source>
        <dbReference type="SAM" id="MobiDB-lite"/>
    </source>
</evidence>
<reference evidence="18" key="2">
    <citation type="journal article" date="2020" name="Biotechnol. Bioeng.">
        <title>Chromosome-scale scaffolds for the Chinese hamster reference genome assembly to facilitate the study of the CHO epigenome.</title>
        <authorList>
            <person name="Hilliard W."/>
            <person name="MacDonald M."/>
            <person name="Lee K.H."/>
        </authorList>
    </citation>
    <scope>NUCLEOTIDE SEQUENCE [LARGE SCALE GENOMIC DNA]</scope>
    <source>
        <strain evidence="18">17A/GY</strain>
    </source>
</reference>
<evidence type="ECO:0000256" key="10">
    <source>
        <dbReference type="ARBA" id="ARBA00022729"/>
    </source>
</evidence>
<keyword evidence="10" id="KW-0732">Signal</keyword>
<evidence type="ECO:0000256" key="15">
    <source>
        <dbReference type="ARBA" id="ARBA00023242"/>
    </source>
</evidence>
<evidence type="ECO:0000256" key="2">
    <source>
        <dbReference type="ARBA" id="ARBA00004123"/>
    </source>
</evidence>
<dbReference type="GO" id="GO:0005634">
    <property type="term" value="C:nucleus"/>
    <property type="evidence" value="ECO:0007669"/>
    <property type="project" value="UniProtKB-SubCell"/>
</dbReference>
<keyword evidence="13" id="KW-0472">Membrane</keyword>
<dbReference type="Proteomes" id="UP001108280">
    <property type="component" value="Chromosome 3"/>
</dbReference>
<evidence type="ECO:0000313" key="19">
    <source>
        <dbReference type="RefSeq" id="XP_027264035.1"/>
    </source>
</evidence>
<evidence type="ECO:0000256" key="14">
    <source>
        <dbReference type="ARBA" id="ARBA00023180"/>
    </source>
</evidence>
<evidence type="ECO:0000313" key="18">
    <source>
        <dbReference type="Proteomes" id="UP001108280"/>
    </source>
</evidence>
<keyword evidence="8" id="KW-0217">Developmental protein</keyword>
<keyword evidence="18" id="KW-1185">Reference proteome</keyword>
<feature type="region of interest" description="Disordered" evidence="17">
    <location>
        <begin position="121"/>
        <end position="151"/>
    </location>
</feature>
<keyword evidence="14" id="KW-0325">Glycoprotein</keyword>
<dbReference type="OrthoDB" id="6415470at2759"/>
<evidence type="ECO:0000256" key="1">
    <source>
        <dbReference type="ARBA" id="ARBA00003783"/>
    </source>
</evidence>
<evidence type="ECO:0000256" key="8">
    <source>
        <dbReference type="ARBA" id="ARBA00022473"/>
    </source>
</evidence>
<evidence type="ECO:0000256" key="3">
    <source>
        <dbReference type="ARBA" id="ARBA00004325"/>
    </source>
</evidence>
<feature type="compositionally biased region" description="Polar residues" evidence="17">
    <location>
        <begin position="21"/>
        <end position="40"/>
    </location>
</feature>
<accession>A0A9J7FNW5</accession>
<dbReference type="PANTHER" id="PTHR13475:SF4">
    <property type="entry name" value="NEUGRIN"/>
    <property type="match status" value="1"/>
</dbReference>
<comment type="subcellular location">
    <subcellularLocation>
        <location evidence="3">Mitochondrion membrane</location>
    </subcellularLocation>
    <subcellularLocation>
        <location evidence="2">Nucleus</location>
    </subcellularLocation>
    <subcellularLocation>
        <location evidence="4">Secreted</location>
    </subcellularLocation>
</comment>
<evidence type="ECO:0000256" key="7">
    <source>
        <dbReference type="ARBA" id="ARBA00016593"/>
    </source>
</evidence>
<proteinExistence type="inferred from homology"/>
<keyword evidence="11" id="KW-0221">Differentiation</keyword>
<evidence type="ECO:0000256" key="11">
    <source>
        <dbReference type="ARBA" id="ARBA00022782"/>
    </source>
</evidence>
<evidence type="ECO:0000256" key="12">
    <source>
        <dbReference type="ARBA" id="ARBA00023128"/>
    </source>
</evidence>
<evidence type="ECO:0000256" key="4">
    <source>
        <dbReference type="ARBA" id="ARBA00004613"/>
    </source>
</evidence>
<dbReference type="RefSeq" id="XP_016818952.1">
    <property type="nucleotide sequence ID" value="XM_016963463.2"/>
</dbReference>
<reference evidence="19" key="3">
    <citation type="submission" date="2025-08" db="UniProtKB">
        <authorList>
            <consortium name="RefSeq"/>
        </authorList>
    </citation>
    <scope>IDENTIFICATION</scope>
    <source>
        <strain evidence="19">17A/GY</strain>
        <tissue evidence="19">Liver</tissue>
    </source>
</reference>
<feature type="region of interest" description="Disordered" evidence="17">
    <location>
        <begin position="1"/>
        <end position="40"/>
    </location>
</feature>
<evidence type="ECO:0000256" key="5">
    <source>
        <dbReference type="ARBA" id="ARBA00008082"/>
    </source>
</evidence>
<dbReference type="GO" id="GO:0005576">
    <property type="term" value="C:extracellular region"/>
    <property type="evidence" value="ECO:0007669"/>
    <property type="project" value="UniProtKB-SubCell"/>
</dbReference>
<reference evidence="18" key="1">
    <citation type="journal article" date="2018" name="Biotechnol. Bioeng.">
        <title>A reference genome of the Chinese hamster based on a hybrid assembly strategy.</title>
        <authorList>
            <person name="Rupp O."/>
            <person name="MacDonald M.L."/>
            <person name="Li S."/>
            <person name="Dhiman H."/>
            <person name="Polson S."/>
            <person name="Griep S."/>
            <person name="Heffner K."/>
            <person name="Hernandez I."/>
            <person name="Brinkrolf K."/>
            <person name="Jadhav V."/>
            <person name="Samoudi M."/>
            <person name="Hao H."/>
            <person name="Kingham B."/>
            <person name="Goesmann A."/>
            <person name="Betenbaugh M.J."/>
            <person name="Lewis N.E."/>
            <person name="Borth N."/>
            <person name="Lee K.H."/>
        </authorList>
    </citation>
    <scope>NUCLEOTIDE SEQUENCE [LARGE SCALE GENOMIC DNA]</scope>
    <source>
        <strain evidence="18">17A/GY</strain>
    </source>
</reference>
<dbReference type="Pfam" id="PF06413">
    <property type="entry name" value="Neugrin"/>
    <property type="match status" value="1"/>
</dbReference>
<comment type="function">
    <text evidence="1">Plays an essential role in mitochondrial ribosome biogenesis. As a component of a functional protein-RNA module, consisting of RCC1L, NGRN, RPUSD3, RPUSD4, TRUB2, FASTKD2 and 16S mitochondrial ribosomal RNA (16S mt-rRNA), controls 16S mt-rRNA abundance and is required for intra-mitochondrial translation of core subunits of the oxidative phosphorylation system.</text>
</comment>
<keyword evidence="9" id="KW-0964">Secreted</keyword>
<name>A0A9J7FNW5_CRIGR</name>
<keyword evidence="15" id="KW-0539">Nucleus</keyword>
<organism evidence="18 19">
    <name type="scientific">Cricetulus griseus</name>
    <name type="common">Chinese hamster</name>
    <name type="synonym">Cricetulus barabensis griseus</name>
    <dbReference type="NCBI Taxonomy" id="10029"/>
    <lineage>
        <taxon>Eukaryota</taxon>
        <taxon>Metazoa</taxon>
        <taxon>Chordata</taxon>
        <taxon>Craniata</taxon>
        <taxon>Vertebrata</taxon>
        <taxon>Euteleostomi</taxon>
        <taxon>Mammalia</taxon>
        <taxon>Eutheria</taxon>
        <taxon>Euarchontoglires</taxon>
        <taxon>Glires</taxon>
        <taxon>Rodentia</taxon>
        <taxon>Myomorpha</taxon>
        <taxon>Muroidea</taxon>
        <taxon>Cricetidae</taxon>
        <taxon>Cricetinae</taxon>
        <taxon>Cricetulus</taxon>
    </lineage>
</organism>
<protein>
    <recommendedName>
        <fullName evidence="7">Neugrin</fullName>
    </recommendedName>
    <alternativeName>
        <fullName evidence="16">Neurite outgrowth-associated protein</fullName>
    </alternativeName>
</protein>
<dbReference type="CTD" id="51335"/>
<comment type="subunit">
    <text evidence="6">Forms a regulatory protein-RNA complex, consisting of RCC1L, NGRN, RPUSD3, RPUSD4, TRUB2, FASTKD2 and 16S mt-rRNA. Interacts with 16S mt-rRNA; this interaction is direct.</text>
</comment>
<keyword evidence="12" id="KW-0496">Mitochondrion</keyword>
<dbReference type="PANTHER" id="PTHR13475">
    <property type="entry name" value="NEUGRIN"/>
    <property type="match status" value="1"/>
</dbReference>
<evidence type="ECO:0000256" key="6">
    <source>
        <dbReference type="ARBA" id="ARBA00011308"/>
    </source>
</evidence>
<dbReference type="GO" id="GO:0031966">
    <property type="term" value="C:mitochondrial membrane"/>
    <property type="evidence" value="ECO:0007669"/>
    <property type="project" value="UniProtKB-SubCell"/>
</dbReference>
<evidence type="ECO:0000256" key="9">
    <source>
        <dbReference type="ARBA" id="ARBA00022525"/>
    </source>
</evidence>
<dbReference type="GO" id="GO:0030154">
    <property type="term" value="P:cell differentiation"/>
    <property type="evidence" value="ECO:0007669"/>
    <property type="project" value="UniProtKB-KW"/>
</dbReference>
<dbReference type="RefSeq" id="XP_027264035.1">
    <property type="nucleotide sequence ID" value="XM_027408234.2"/>
</dbReference>
<comment type="similarity">
    <text evidence="5">Belongs to the neugrin family.</text>
</comment>
<dbReference type="InterPro" id="IPR010487">
    <property type="entry name" value="NGRN/Rrg9"/>
</dbReference>